<keyword evidence="3" id="KW-1185">Reference proteome</keyword>
<evidence type="ECO:0000313" key="3">
    <source>
        <dbReference type="Proteomes" id="UP000317650"/>
    </source>
</evidence>
<dbReference type="Proteomes" id="UP000317650">
    <property type="component" value="Chromosome 8"/>
</dbReference>
<reference evidence="2 3" key="1">
    <citation type="journal article" date="2019" name="Nat. Plants">
        <title>Genome sequencing of Musa balbisiana reveals subgenome evolution and function divergence in polyploid bananas.</title>
        <authorList>
            <person name="Yao X."/>
        </authorList>
    </citation>
    <scope>NUCLEOTIDE SEQUENCE [LARGE SCALE GENOMIC DNA]</scope>
    <source>
        <strain evidence="3">cv. DH-PKW</strain>
        <tissue evidence="2">Leaves</tissue>
    </source>
</reference>
<evidence type="ECO:0000313" key="2">
    <source>
        <dbReference type="EMBL" id="THU70090.1"/>
    </source>
</evidence>
<evidence type="ECO:0000256" key="1">
    <source>
        <dbReference type="SAM" id="Coils"/>
    </source>
</evidence>
<dbReference type="AlphaFoldDB" id="A0A4S8K5D6"/>
<comment type="caution">
    <text evidence="2">The sequence shown here is derived from an EMBL/GenBank/DDBJ whole genome shotgun (WGS) entry which is preliminary data.</text>
</comment>
<proteinExistence type="predicted"/>
<accession>A0A4S8K5D6</accession>
<protein>
    <submittedName>
        <fullName evidence="2">Uncharacterized protein</fullName>
    </submittedName>
</protein>
<gene>
    <name evidence="2" type="ORF">C4D60_Mb08t21400</name>
</gene>
<keyword evidence="1" id="KW-0175">Coiled coil</keyword>
<dbReference type="EMBL" id="PYDT01000002">
    <property type="protein sequence ID" value="THU70090.1"/>
    <property type="molecule type" value="Genomic_DNA"/>
</dbReference>
<organism evidence="2 3">
    <name type="scientific">Musa balbisiana</name>
    <name type="common">Banana</name>
    <dbReference type="NCBI Taxonomy" id="52838"/>
    <lineage>
        <taxon>Eukaryota</taxon>
        <taxon>Viridiplantae</taxon>
        <taxon>Streptophyta</taxon>
        <taxon>Embryophyta</taxon>
        <taxon>Tracheophyta</taxon>
        <taxon>Spermatophyta</taxon>
        <taxon>Magnoliopsida</taxon>
        <taxon>Liliopsida</taxon>
        <taxon>Zingiberales</taxon>
        <taxon>Musaceae</taxon>
        <taxon>Musa</taxon>
    </lineage>
</organism>
<sequence>MEGELLDLSRSLEEARALVKRVEEALAEETHVNPTKNQKLIEEYKESHGFQLGLQRSGQVSYEYGYRVIVSLFRARFPVLHFDVDPFLCLPEDDDVEMPKEVPFDDSADLPGA</sequence>
<feature type="coiled-coil region" evidence="1">
    <location>
        <begin position="5"/>
        <end position="32"/>
    </location>
</feature>
<name>A0A4S8K5D6_MUSBA</name>